<proteinExistence type="predicted"/>
<dbReference type="EMBL" id="JANIPJ010000012">
    <property type="protein sequence ID" value="MCR2805533.1"/>
    <property type="molecule type" value="Genomic_DNA"/>
</dbReference>
<evidence type="ECO:0000313" key="2">
    <source>
        <dbReference type="EMBL" id="MCR2805533.1"/>
    </source>
</evidence>
<comment type="caution">
    <text evidence="2">The sequence shown here is derived from an EMBL/GenBank/DDBJ whole genome shotgun (WGS) entry which is preliminary data.</text>
</comment>
<keyword evidence="1" id="KW-0812">Transmembrane</keyword>
<organism evidence="2 3">
    <name type="scientific">Paenibacillus soyae</name>
    <dbReference type="NCBI Taxonomy" id="2969249"/>
    <lineage>
        <taxon>Bacteria</taxon>
        <taxon>Bacillati</taxon>
        <taxon>Bacillota</taxon>
        <taxon>Bacilli</taxon>
        <taxon>Bacillales</taxon>
        <taxon>Paenibacillaceae</taxon>
        <taxon>Paenibacillus</taxon>
    </lineage>
</organism>
<reference evidence="2" key="1">
    <citation type="submission" date="2022-08" db="EMBL/GenBank/DDBJ databases">
        <title>The genomic sequence of strain Paenibacillus sp. SCIV0701.</title>
        <authorList>
            <person name="Zhao H."/>
        </authorList>
    </citation>
    <scope>NUCLEOTIDE SEQUENCE</scope>
    <source>
        <strain evidence="2">SCIV0701</strain>
    </source>
</reference>
<feature type="transmembrane region" description="Helical" evidence="1">
    <location>
        <begin position="21"/>
        <end position="44"/>
    </location>
</feature>
<gene>
    <name evidence="2" type="ORF">NQZ67_16715</name>
</gene>
<name>A0A9X2MTE4_9BACL</name>
<evidence type="ECO:0000313" key="3">
    <source>
        <dbReference type="Proteomes" id="UP001141950"/>
    </source>
</evidence>
<dbReference type="AlphaFoldDB" id="A0A9X2MTE4"/>
<protein>
    <recommendedName>
        <fullName evidence="4">Phosphodiester glycosidase domain-containing protein</fullName>
    </recommendedName>
</protein>
<keyword evidence="1" id="KW-0472">Membrane</keyword>
<evidence type="ECO:0000256" key="1">
    <source>
        <dbReference type="SAM" id="Phobius"/>
    </source>
</evidence>
<dbReference type="Proteomes" id="UP001141950">
    <property type="component" value="Unassembled WGS sequence"/>
</dbReference>
<keyword evidence="3" id="KW-1185">Reference proteome</keyword>
<evidence type="ECO:0008006" key="4">
    <source>
        <dbReference type="Google" id="ProtNLM"/>
    </source>
</evidence>
<accession>A0A9X2MTE4</accession>
<keyword evidence="1" id="KW-1133">Transmembrane helix</keyword>
<sequence length="280" mass="30385">MSSQSKNETAAHPADRLGRKQIIRVILIISFIFLALGAVFVVLFQSLVNRDPGASAPLEAVTQYRYEYAEASNGMKLHALVTKPAYVSLETVNDNVALTDKVGVNGGFFYEGSLVSMGVVNGHPVNGDGYGGGGENMKYARGTLVWDGEADSLSVQVVSKASELKVKDHTRFWAQGGISMSIGRDDAWVRQAEAEHAPFPDEDRLRTGAVFDDRGSLYLVVSENEGTLADFRSAVLETFGDGRLVDGIFLDGDGSSQLSSKEMMLRGDNRPVVQMVRIMK</sequence>
<dbReference type="RefSeq" id="WP_257448072.1">
    <property type="nucleotide sequence ID" value="NZ_JANIPJ010000012.1"/>
</dbReference>